<evidence type="ECO:0000313" key="4">
    <source>
        <dbReference type="EMBL" id="EME69225.1"/>
    </source>
</evidence>
<sequence>MEGGGQRLDKWLFFCRFFKSRSLAANVVEGGGVRLNGHAVTKPAHAIRPGDRVTFPAGPYLRTVEMLAPGGRRGPAPEAQGLYRDLGRERAPEA</sequence>
<dbReference type="OrthoDB" id="9797176at2"/>
<dbReference type="CDD" id="cd00165">
    <property type="entry name" value="S4"/>
    <property type="match status" value="1"/>
</dbReference>
<dbReference type="Proteomes" id="UP000011744">
    <property type="component" value="Unassembled WGS sequence"/>
</dbReference>
<evidence type="ECO:0000256" key="1">
    <source>
        <dbReference type="PROSITE-ProRule" id="PRU00182"/>
    </source>
</evidence>
<dbReference type="AlphaFoldDB" id="M2Z4C4"/>
<dbReference type="InterPro" id="IPR002942">
    <property type="entry name" value="S4_RNA-bd"/>
</dbReference>
<evidence type="ECO:0000259" key="3">
    <source>
        <dbReference type="SMART" id="SM00363"/>
    </source>
</evidence>
<dbReference type="EMBL" id="AONQ01000039">
    <property type="protein sequence ID" value="EME69225.1"/>
    <property type="molecule type" value="Genomic_DNA"/>
</dbReference>
<evidence type="ECO:0000313" key="5">
    <source>
        <dbReference type="Proteomes" id="UP000011744"/>
    </source>
</evidence>
<feature type="compositionally biased region" description="Basic and acidic residues" evidence="2">
    <location>
        <begin position="85"/>
        <end position="94"/>
    </location>
</feature>
<keyword evidence="1" id="KW-0694">RNA-binding</keyword>
<dbReference type="SMART" id="SM00363">
    <property type="entry name" value="S4"/>
    <property type="match status" value="1"/>
</dbReference>
<dbReference type="Pfam" id="PF01479">
    <property type="entry name" value="S4"/>
    <property type="match status" value="1"/>
</dbReference>
<name>M2Z4C4_9PROT</name>
<keyword evidence="4" id="KW-0346">Stress response</keyword>
<dbReference type="eggNOG" id="COG1188">
    <property type="taxonomic scope" value="Bacteria"/>
</dbReference>
<dbReference type="GO" id="GO:0003723">
    <property type="term" value="F:RNA binding"/>
    <property type="evidence" value="ECO:0007669"/>
    <property type="project" value="UniProtKB-KW"/>
</dbReference>
<gene>
    <name evidence="4" type="ORF">H261_14340</name>
</gene>
<feature type="domain" description="RNA-binding S4" evidence="3">
    <location>
        <begin position="6"/>
        <end position="68"/>
    </location>
</feature>
<dbReference type="InterPro" id="IPR036986">
    <property type="entry name" value="S4_RNA-bd_sf"/>
</dbReference>
<reference evidence="4 5" key="1">
    <citation type="journal article" date="2014" name="Genome Announc.">
        <title>Draft Genome Sequence of Magnetospirillum sp. Strain SO-1, a Freshwater Magnetotactic Bacterium Isolated from the Ol'khovka River, Russia.</title>
        <authorList>
            <person name="Grouzdev D.S."/>
            <person name="Dziuba M.V."/>
            <person name="Sukhacheva M.S."/>
            <person name="Mardanov A.V."/>
            <person name="Beletskiy A.V."/>
            <person name="Kuznetsov B.B."/>
            <person name="Skryabin K.G."/>
        </authorList>
    </citation>
    <scope>NUCLEOTIDE SEQUENCE [LARGE SCALE GENOMIC DNA]</scope>
    <source>
        <strain evidence="4 5">SO-1</strain>
    </source>
</reference>
<keyword evidence="5" id="KW-1185">Reference proteome</keyword>
<organism evidence="4 5">
    <name type="scientific">Paramagnetospirillum caucaseum</name>
    <dbReference type="NCBI Taxonomy" id="1244869"/>
    <lineage>
        <taxon>Bacteria</taxon>
        <taxon>Pseudomonadati</taxon>
        <taxon>Pseudomonadota</taxon>
        <taxon>Alphaproteobacteria</taxon>
        <taxon>Rhodospirillales</taxon>
        <taxon>Magnetospirillaceae</taxon>
        <taxon>Paramagnetospirillum</taxon>
    </lineage>
</organism>
<protein>
    <submittedName>
        <fullName evidence="4">Ribosome-associated heat shock protein implicated in the recycling of the 50S subunit</fullName>
    </submittedName>
</protein>
<dbReference type="RefSeq" id="WP_008618767.1">
    <property type="nucleotide sequence ID" value="NZ_AONQ01000039.1"/>
</dbReference>
<dbReference type="PATRIC" id="fig|1244869.3.peg.2887"/>
<dbReference type="Gene3D" id="3.10.290.10">
    <property type="entry name" value="RNA-binding S4 domain"/>
    <property type="match status" value="1"/>
</dbReference>
<evidence type="ECO:0000256" key="2">
    <source>
        <dbReference type="SAM" id="MobiDB-lite"/>
    </source>
</evidence>
<dbReference type="STRING" id="1244869.H261_14340"/>
<comment type="caution">
    <text evidence="4">The sequence shown here is derived from an EMBL/GenBank/DDBJ whole genome shotgun (WGS) entry which is preliminary data.</text>
</comment>
<proteinExistence type="predicted"/>
<accession>M2Z4C4</accession>
<dbReference type="PROSITE" id="PS50889">
    <property type="entry name" value="S4"/>
    <property type="match status" value="1"/>
</dbReference>
<dbReference type="SUPFAM" id="SSF55174">
    <property type="entry name" value="Alpha-L RNA-binding motif"/>
    <property type="match status" value="1"/>
</dbReference>
<feature type="region of interest" description="Disordered" evidence="2">
    <location>
        <begin position="68"/>
        <end position="94"/>
    </location>
</feature>